<feature type="transmembrane region" description="Helical" evidence="1">
    <location>
        <begin position="33"/>
        <end position="51"/>
    </location>
</feature>
<feature type="transmembrane region" description="Helical" evidence="1">
    <location>
        <begin position="118"/>
        <end position="144"/>
    </location>
</feature>
<sequence length="191" mass="20701">MRNKRLLLMMEIAIFGALAFVLDLLAFSMPQGGSVSLALIPIVLMAFRRGTLAGILTGITMGLLQVVTGRIYVVPLSFTFAFTQVTLDYIVSFASVGLAGLLRSSYLKNLRNGKKGKMAGAVIMGTFIGSFLRYLVHVIVGIWFFSEFAEGNAVVYSFVYNATYMVPIFLITAIACSGLFSAAPQLVKTKT</sequence>
<dbReference type="Pfam" id="PF09515">
    <property type="entry name" value="Thia_YuaJ"/>
    <property type="match status" value="1"/>
</dbReference>
<dbReference type="AlphaFoldDB" id="A0A3M8P434"/>
<keyword evidence="1" id="KW-0812">Transmembrane</keyword>
<keyword evidence="3" id="KW-1185">Reference proteome</keyword>
<dbReference type="RefSeq" id="WP_123166359.1">
    <property type="nucleotide sequence ID" value="NZ_RIAX01000014.1"/>
</dbReference>
<feature type="transmembrane region" description="Helical" evidence="1">
    <location>
        <begin position="164"/>
        <end position="187"/>
    </location>
</feature>
<evidence type="ECO:0000313" key="2">
    <source>
        <dbReference type="EMBL" id="RNF38425.1"/>
    </source>
</evidence>
<dbReference type="GO" id="GO:0005886">
    <property type="term" value="C:plasma membrane"/>
    <property type="evidence" value="ECO:0007669"/>
    <property type="project" value="InterPro"/>
</dbReference>
<dbReference type="NCBIfam" id="TIGR02357">
    <property type="entry name" value="ECF_ThiT_YuaJ"/>
    <property type="match status" value="1"/>
</dbReference>
<reference evidence="2 3" key="1">
    <citation type="journal article" date="2018" name="Int. J. Syst. Evol. Microbiol.">
        <title>Planococcus salinus sp. nov., a moderately halophilic bacterium isolated from a saline-alkali soil.</title>
        <authorList>
            <person name="Gan L."/>
        </authorList>
    </citation>
    <scope>NUCLEOTIDE SEQUENCE [LARGE SCALE GENOMIC DNA]</scope>
    <source>
        <strain evidence="2 3">LCB217</strain>
    </source>
</reference>
<keyword evidence="1" id="KW-1133">Transmembrane helix</keyword>
<organism evidence="2 3">
    <name type="scientific">Planococcus salinus</name>
    <dbReference type="NCBI Taxonomy" id="1848460"/>
    <lineage>
        <taxon>Bacteria</taxon>
        <taxon>Bacillati</taxon>
        <taxon>Bacillota</taxon>
        <taxon>Bacilli</taxon>
        <taxon>Bacillales</taxon>
        <taxon>Caryophanaceae</taxon>
        <taxon>Planococcus</taxon>
    </lineage>
</organism>
<comment type="caution">
    <text evidence="2">The sequence shown here is derived from an EMBL/GenBank/DDBJ whole genome shotgun (WGS) entry which is preliminary data.</text>
</comment>
<accession>A0A3M8P434</accession>
<dbReference type="Proteomes" id="UP000275473">
    <property type="component" value="Unassembled WGS sequence"/>
</dbReference>
<dbReference type="EMBL" id="RIAX01000014">
    <property type="protein sequence ID" value="RNF38425.1"/>
    <property type="molecule type" value="Genomic_DNA"/>
</dbReference>
<proteinExistence type="predicted"/>
<dbReference type="Gene3D" id="1.10.1760.20">
    <property type="match status" value="1"/>
</dbReference>
<evidence type="ECO:0000313" key="3">
    <source>
        <dbReference type="Proteomes" id="UP000275473"/>
    </source>
</evidence>
<gene>
    <name evidence="2" type="primary">thiT</name>
    <name evidence="2" type="ORF">EEX84_14470</name>
</gene>
<protein>
    <submittedName>
        <fullName evidence="2">Energy-coupled thiamine transporter ThiT</fullName>
    </submittedName>
</protein>
<dbReference type="InterPro" id="IPR012651">
    <property type="entry name" value="Thia_Transptr_ThiT"/>
</dbReference>
<feature type="transmembrane region" description="Helical" evidence="1">
    <location>
        <begin position="89"/>
        <end position="106"/>
    </location>
</feature>
<dbReference type="GO" id="GO:0015234">
    <property type="term" value="F:thiamine transmembrane transporter activity"/>
    <property type="evidence" value="ECO:0007669"/>
    <property type="project" value="InterPro"/>
</dbReference>
<feature type="transmembrane region" description="Helical" evidence="1">
    <location>
        <begin position="7"/>
        <end position="27"/>
    </location>
</feature>
<evidence type="ECO:0000256" key="1">
    <source>
        <dbReference type="SAM" id="Phobius"/>
    </source>
</evidence>
<keyword evidence="1" id="KW-0472">Membrane</keyword>
<feature type="transmembrane region" description="Helical" evidence="1">
    <location>
        <begin position="63"/>
        <end position="83"/>
    </location>
</feature>
<dbReference type="OrthoDB" id="9795813at2"/>
<name>A0A3M8P434_9BACL</name>